<protein>
    <submittedName>
        <fullName evidence="15">Cytochrome c nitrite reductase small subunit</fullName>
    </submittedName>
    <submittedName>
        <fullName evidence="14">Formate-dependent nitrite reductase NrfAH, membrane-bound tetraheme cytochrome c subunit</fullName>
    </submittedName>
</protein>
<evidence type="ECO:0000256" key="5">
    <source>
        <dbReference type="ARBA" id="ARBA00022617"/>
    </source>
</evidence>
<evidence type="ECO:0000313" key="16">
    <source>
        <dbReference type="Proteomes" id="UP000262582"/>
    </source>
</evidence>
<dbReference type="Gene3D" id="1.10.3820.10">
    <property type="entry name" value="Di-heme elbow motif domain"/>
    <property type="match status" value="1"/>
</dbReference>
<dbReference type="SUPFAM" id="SSF48695">
    <property type="entry name" value="Multiheme cytochromes"/>
    <property type="match status" value="1"/>
</dbReference>
<evidence type="ECO:0000256" key="12">
    <source>
        <dbReference type="SAM" id="Phobius"/>
    </source>
</evidence>
<comment type="similarity">
    <text evidence="2">Belongs to the NapC/NirT/NrfH family.</text>
</comment>
<dbReference type="PANTHER" id="PTHR30333:SF1">
    <property type="entry name" value="CYTOCHROME C-TYPE PROTEIN NAPC"/>
    <property type="match status" value="1"/>
</dbReference>
<keyword evidence="4" id="KW-1003">Cell membrane</keyword>
<evidence type="ECO:0000313" key="15">
    <source>
        <dbReference type="EMBL" id="RXI32531.1"/>
    </source>
</evidence>
<dbReference type="RefSeq" id="WP_118916414.1">
    <property type="nucleotide sequence ID" value="NZ_CP032097.1"/>
</dbReference>
<gene>
    <name evidence="15" type="primary">nrfH</name>
    <name evidence="14" type="ORF">AELL_0482</name>
    <name evidence="15" type="ORF">CP962_02685</name>
</gene>
<dbReference type="PANTHER" id="PTHR30333">
    <property type="entry name" value="CYTOCHROME C-TYPE PROTEIN"/>
    <property type="match status" value="1"/>
</dbReference>
<dbReference type="EMBL" id="CP032097">
    <property type="protein sequence ID" value="AXX94174.1"/>
    <property type="molecule type" value="Genomic_DNA"/>
</dbReference>
<dbReference type="GO" id="GO:0009061">
    <property type="term" value="P:anaerobic respiration"/>
    <property type="evidence" value="ECO:0007669"/>
    <property type="project" value="TreeGrafter"/>
</dbReference>
<dbReference type="KEGG" id="aell:AELL_0482"/>
<organism evidence="15 17">
    <name type="scientific">Arcobacter ellisii</name>
    <dbReference type="NCBI Taxonomy" id="913109"/>
    <lineage>
        <taxon>Bacteria</taxon>
        <taxon>Pseudomonadati</taxon>
        <taxon>Campylobacterota</taxon>
        <taxon>Epsilonproteobacteria</taxon>
        <taxon>Campylobacterales</taxon>
        <taxon>Arcobacteraceae</taxon>
        <taxon>Arcobacter</taxon>
    </lineage>
</organism>
<keyword evidence="8" id="KW-0249">Electron transport</keyword>
<keyword evidence="5" id="KW-0349">Heme</keyword>
<evidence type="ECO:0000256" key="10">
    <source>
        <dbReference type="ARBA" id="ARBA00023004"/>
    </source>
</evidence>
<evidence type="ECO:0000256" key="4">
    <source>
        <dbReference type="ARBA" id="ARBA00022475"/>
    </source>
</evidence>
<evidence type="ECO:0000313" key="14">
    <source>
        <dbReference type="EMBL" id="AXX94174.1"/>
    </source>
</evidence>
<dbReference type="AlphaFoldDB" id="A0A347U5P6"/>
<evidence type="ECO:0000256" key="3">
    <source>
        <dbReference type="ARBA" id="ARBA00022448"/>
    </source>
</evidence>
<feature type="transmembrane region" description="Helical" evidence="12">
    <location>
        <begin position="7"/>
        <end position="28"/>
    </location>
</feature>
<dbReference type="Proteomes" id="UP000290588">
    <property type="component" value="Unassembled WGS sequence"/>
</dbReference>
<dbReference type="InterPro" id="IPR017571">
    <property type="entry name" value="NrfH"/>
</dbReference>
<dbReference type="OrthoDB" id="9782159at2"/>
<keyword evidence="7" id="KW-0479">Metal-binding</keyword>
<feature type="domain" description="NapC/NirT cytochrome c N-terminal" evidence="13">
    <location>
        <begin position="10"/>
        <end position="161"/>
    </location>
</feature>
<evidence type="ECO:0000313" key="17">
    <source>
        <dbReference type="Proteomes" id="UP000290588"/>
    </source>
</evidence>
<keyword evidence="9 12" id="KW-1133">Transmembrane helix</keyword>
<evidence type="ECO:0000256" key="1">
    <source>
        <dbReference type="ARBA" id="ARBA00004236"/>
    </source>
</evidence>
<keyword evidence="16" id="KW-1185">Reference proteome</keyword>
<dbReference type="GO" id="GO:0046872">
    <property type="term" value="F:metal ion binding"/>
    <property type="evidence" value="ECO:0007669"/>
    <property type="project" value="UniProtKB-KW"/>
</dbReference>
<keyword evidence="6 12" id="KW-0812">Transmembrane</keyword>
<evidence type="ECO:0000256" key="2">
    <source>
        <dbReference type="ARBA" id="ARBA00007395"/>
    </source>
</evidence>
<evidence type="ECO:0000259" key="13">
    <source>
        <dbReference type="Pfam" id="PF03264"/>
    </source>
</evidence>
<proteinExistence type="inferred from homology"/>
<evidence type="ECO:0000256" key="7">
    <source>
        <dbReference type="ARBA" id="ARBA00022723"/>
    </source>
</evidence>
<keyword evidence="3" id="KW-0813">Transport</keyword>
<dbReference type="InterPro" id="IPR038266">
    <property type="entry name" value="NapC/NirT_cytc_sf"/>
</dbReference>
<dbReference type="NCBIfam" id="TIGR03153">
    <property type="entry name" value="cytochr_NrfH"/>
    <property type="match status" value="1"/>
</dbReference>
<dbReference type="GO" id="GO:0009055">
    <property type="term" value="F:electron transfer activity"/>
    <property type="evidence" value="ECO:0007669"/>
    <property type="project" value="TreeGrafter"/>
</dbReference>
<dbReference type="Pfam" id="PF03264">
    <property type="entry name" value="Cytochrom_NNT"/>
    <property type="match status" value="1"/>
</dbReference>
<accession>A0A347U5P6</accession>
<dbReference type="InterPro" id="IPR036280">
    <property type="entry name" value="Multihaem_cyt_sf"/>
</dbReference>
<dbReference type="GO" id="GO:0005886">
    <property type="term" value="C:plasma membrane"/>
    <property type="evidence" value="ECO:0007669"/>
    <property type="project" value="UniProtKB-SubCell"/>
</dbReference>
<dbReference type="EMBL" id="NXIG01000002">
    <property type="protein sequence ID" value="RXI32531.1"/>
    <property type="molecule type" value="Genomic_DNA"/>
</dbReference>
<dbReference type="Proteomes" id="UP000262582">
    <property type="component" value="Chromosome"/>
</dbReference>
<evidence type="ECO:0000256" key="9">
    <source>
        <dbReference type="ARBA" id="ARBA00022989"/>
    </source>
</evidence>
<reference evidence="15 17" key="1">
    <citation type="submission" date="2017-09" db="EMBL/GenBank/DDBJ databases">
        <title>Genomics of the genus Arcobacter.</title>
        <authorList>
            <person name="Perez-Cataluna A."/>
            <person name="Figueras M.J."/>
            <person name="Salas-Masso N."/>
        </authorList>
    </citation>
    <scope>NUCLEOTIDE SEQUENCE [LARGE SCALE GENOMIC DNA]</scope>
    <source>
        <strain evidence="15 17">CECT 7837</strain>
    </source>
</reference>
<reference evidence="14 16" key="2">
    <citation type="submission" date="2018-08" db="EMBL/GenBank/DDBJ databases">
        <title>Complete genome of the Arcobacter ellisii type strain LMG 26155.</title>
        <authorList>
            <person name="Miller W.G."/>
            <person name="Yee E."/>
            <person name="Bono J.L."/>
        </authorList>
    </citation>
    <scope>NUCLEOTIDE SEQUENCE [LARGE SCALE GENOMIC DNA]</scope>
    <source>
        <strain evidence="14 16">LMG 26155</strain>
    </source>
</reference>
<evidence type="ECO:0000256" key="11">
    <source>
        <dbReference type="ARBA" id="ARBA00023136"/>
    </source>
</evidence>
<comment type="subcellular location">
    <subcellularLocation>
        <location evidence="1">Cell membrane</location>
    </subcellularLocation>
</comment>
<evidence type="ECO:0000256" key="8">
    <source>
        <dbReference type="ARBA" id="ARBA00022982"/>
    </source>
</evidence>
<name>A0A347U5P6_9BACT</name>
<dbReference type="GO" id="GO:0022900">
    <property type="term" value="P:electron transport chain"/>
    <property type="evidence" value="ECO:0007669"/>
    <property type="project" value="InterPro"/>
</dbReference>
<evidence type="ECO:0000256" key="6">
    <source>
        <dbReference type="ARBA" id="ARBA00022692"/>
    </source>
</evidence>
<keyword evidence="10" id="KW-0408">Iron</keyword>
<dbReference type="InterPro" id="IPR005126">
    <property type="entry name" value="NapC/NirT_cyt_c_N"/>
</dbReference>
<sequence>MEKNKKIIIYGTIVSVLIAAGLFIYTVYASQMLSYLSSDPKACINCHVMDSAYSTWEKSSHKNVATCIECHLPVGDEIAKYEAKARDGWNHSVAFTLNTYKNNIRISEDAANRVQANCIRCHTSINETLKANADKYHNAHNNGEIDNQRKCWECHKYVPHGKVRSLTSTPYNLGIKENLK</sequence>
<keyword evidence="11 12" id="KW-0472">Membrane</keyword>
<dbReference type="InterPro" id="IPR051174">
    <property type="entry name" value="Cytochrome_c-type_ET"/>
</dbReference>